<proteinExistence type="predicted"/>
<dbReference type="AlphaFoldDB" id="A0A7H0GRN5"/>
<accession>A0A7H0GRN5</accession>
<protein>
    <submittedName>
        <fullName evidence="1">Uncharacterized protein</fullName>
    </submittedName>
</protein>
<gene>
    <name evidence="1" type="ORF">H9L05_12405</name>
</gene>
<dbReference type="KEGG" id="hqi:H9L05_12405"/>
<name>A0A7H0GRN5_9BACT</name>
<keyword evidence="2" id="KW-1185">Reference proteome</keyword>
<dbReference type="EMBL" id="CP060784">
    <property type="protein sequence ID" value="QNP50951.1"/>
    <property type="molecule type" value="Genomic_DNA"/>
</dbReference>
<evidence type="ECO:0000313" key="2">
    <source>
        <dbReference type="Proteomes" id="UP000516093"/>
    </source>
</evidence>
<sequence length="221" mass="25026">MSNSLKLRLQTRHPDGAAKIQVLQQDICGNRLFFRSIYLISHLLHPTLYKGTVLSFLMLLSGCGFYQEQFGSYHRIKASSKALTEKAIISLIQDGTLQTRNQLWQFLLAKRAALGEVRLAGTWVDSTHAIGHRNRKSFVIFHSNNQVFYSLALYNCGEPVVSPEGLIGPNCDLRIESINALQSDSVLRQVEWKEASPALTEFKEAILPIIRRRIELMKQAD</sequence>
<evidence type="ECO:0000313" key="1">
    <source>
        <dbReference type="EMBL" id="QNP50951.1"/>
    </source>
</evidence>
<dbReference type="Proteomes" id="UP000516093">
    <property type="component" value="Chromosome"/>
</dbReference>
<organism evidence="1 2">
    <name type="scientific">Hymenobacter qilianensis</name>
    <dbReference type="NCBI Taxonomy" id="1385715"/>
    <lineage>
        <taxon>Bacteria</taxon>
        <taxon>Pseudomonadati</taxon>
        <taxon>Bacteroidota</taxon>
        <taxon>Cytophagia</taxon>
        <taxon>Cytophagales</taxon>
        <taxon>Hymenobacteraceae</taxon>
        <taxon>Hymenobacter</taxon>
    </lineage>
</organism>
<dbReference type="RefSeq" id="WP_187731255.1">
    <property type="nucleotide sequence ID" value="NZ_BMFN01000001.1"/>
</dbReference>
<reference evidence="1 2" key="1">
    <citation type="submission" date="2020-08" db="EMBL/GenBank/DDBJ databases">
        <title>Genome sequence of Hymenobacter qilianensis JCM 19763T.</title>
        <authorList>
            <person name="Hyun D.-W."/>
            <person name="Bae J.-W."/>
        </authorList>
    </citation>
    <scope>NUCLEOTIDE SEQUENCE [LARGE SCALE GENOMIC DNA]</scope>
    <source>
        <strain evidence="1 2">JCM 19763</strain>
    </source>
</reference>